<keyword evidence="11" id="KW-1185">Reference proteome</keyword>
<dbReference type="EMBL" id="CP036290">
    <property type="protein sequence ID" value="QDU85779.1"/>
    <property type="molecule type" value="Genomic_DNA"/>
</dbReference>
<evidence type="ECO:0000256" key="3">
    <source>
        <dbReference type="ARBA" id="ARBA00022884"/>
    </source>
</evidence>
<dbReference type="HAMAP" id="MF_01365_B">
    <property type="entry name" value="Ribosomal_uL6_B"/>
    <property type="match status" value="1"/>
</dbReference>
<dbReference type="InterPro" id="IPR002358">
    <property type="entry name" value="Ribosomal_uL6_CS"/>
</dbReference>
<protein>
    <recommendedName>
        <fullName evidence="6">Large ribosomal subunit protein uL6</fullName>
    </recommendedName>
</protein>
<dbReference type="PRINTS" id="PR00059">
    <property type="entry name" value="RIBOSOMALL6"/>
</dbReference>
<dbReference type="PIRSF" id="PIRSF002162">
    <property type="entry name" value="Ribosomal_L6"/>
    <property type="match status" value="1"/>
</dbReference>
<evidence type="ECO:0000256" key="4">
    <source>
        <dbReference type="ARBA" id="ARBA00022980"/>
    </source>
</evidence>
<dbReference type="InterPro" id="IPR036789">
    <property type="entry name" value="Ribosomal_uL6-like_a/b-dom_sf"/>
</dbReference>
<dbReference type="FunFam" id="3.90.930.12:FF:000002">
    <property type="entry name" value="50S ribosomal protein L6"/>
    <property type="match status" value="1"/>
</dbReference>
<evidence type="ECO:0000256" key="5">
    <source>
        <dbReference type="ARBA" id="ARBA00023274"/>
    </source>
</evidence>
<dbReference type="Gene3D" id="3.90.930.12">
    <property type="entry name" value="Ribosomal protein L6, alpha-beta domain"/>
    <property type="match status" value="2"/>
</dbReference>
<comment type="function">
    <text evidence="6 8">This protein binds to the 23S rRNA, and is important in its secondary structure. It is located near the subunit interface in the base of the L7/L12 stalk, and near the tRNA binding site of the peptidyltransferase center.</text>
</comment>
<gene>
    <name evidence="6 10" type="primary">rplF</name>
    <name evidence="10" type="ORF">Pla163_29160</name>
</gene>
<dbReference type="PROSITE" id="PS00525">
    <property type="entry name" value="RIBOSOMAL_L6_1"/>
    <property type="match status" value="1"/>
</dbReference>
<sequence length="181" mass="19553">MSRIGKQPITVPPGVTVEEKSRRVTVKGPKGQLQIDLRPEIDLTVDGQVVTVEPNGSGSPRDARAYHGLTRSLVQNMVDGVNTGFSKKLEIQGVGWNAKAAGDKLTLNIGFCHPVDFTMPKDLSVETPSPTAILISGVDKQAVGQMAARIRKVRPPEPYKGKGIRYSGEYVRRKSGKSFGS</sequence>
<dbReference type="PANTHER" id="PTHR11655:SF14">
    <property type="entry name" value="LARGE RIBOSOMAL SUBUNIT PROTEIN UL6M"/>
    <property type="match status" value="1"/>
</dbReference>
<evidence type="ECO:0000313" key="11">
    <source>
        <dbReference type="Proteomes" id="UP000319342"/>
    </source>
</evidence>
<evidence type="ECO:0000313" key="10">
    <source>
        <dbReference type="EMBL" id="QDU85779.1"/>
    </source>
</evidence>
<feature type="domain" description="Large ribosomal subunit protein uL6 alpha-beta" evidence="9">
    <location>
        <begin position="93"/>
        <end position="166"/>
    </location>
</feature>
<evidence type="ECO:0000256" key="6">
    <source>
        <dbReference type="HAMAP-Rule" id="MF_01365"/>
    </source>
</evidence>
<keyword evidence="5 6" id="KW-0687">Ribonucleoprotein</keyword>
<keyword evidence="4 6" id="KW-0689">Ribosomal protein</keyword>
<comment type="similarity">
    <text evidence="1 6 7">Belongs to the universal ribosomal protein uL6 family.</text>
</comment>
<keyword evidence="2 6" id="KW-0699">rRNA-binding</keyword>
<evidence type="ECO:0000256" key="8">
    <source>
        <dbReference type="RuleBase" id="RU003870"/>
    </source>
</evidence>
<dbReference type="GO" id="GO:0002181">
    <property type="term" value="P:cytoplasmic translation"/>
    <property type="evidence" value="ECO:0007669"/>
    <property type="project" value="TreeGrafter"/>
</dbReference>
<dbReference type="PANTHER" id="PTHR11655">
    <property type="entry name" value="60S/50S RIBOSOMAL PROTEIN L6/L9"/>
    <property type="match status" value="1"/>
</dbReference>
<dbReference type="InterPro" id="IPR019906">
    <property type="entry name" value="Ribosomal_uL6_bac-type"/>
</dbReference>
<evidence type="ECO:0000256" key="7">
    <source>
        <dbReference type="RuleBase" id="RU003869"/>
    </source>
</evidence>
<name>A0A518D2U5_9BACT</name>
<dbReference type="GO" id="GO:0003735">
    <property type="term" value="F:structural constituent of ribosome"/>
    <property type="evidence" value="ECO:0007669"/>
    <property type="project" value="UniProtKB-UniRule"/>
</dbReference>
<dbReference type="NCBIfam" id="TIGR03654">
    <property type="entry name" value="L6_bact"/>
    <property type="match status" value="1"/>
</dbReference>
<dbReference type="OrthoDB" id="9805007at2"/>
<proteinExistence type="inferred from homology"/>
<keyword evidence="3 6" id="KW-0694">RNA-binding</keyword>
<comment type="subunit">
    <text evidence="6">Part of the 50S ribosomal subunit.</text>
</comment>
<dbReference type="InterPro" id="IPR000702">
    <property type="entry name" value="Ribosomal_uL6-like"/>
</dbReference>
<dbReference type="InterPro" id="IPR020040">
    <property type="entry name" value="Ribosomal_uL6_a/b-dom"/>
</dbReference>
<reference evidence="10 11" key="1">
    <citation type="submission" date="2019-02" db="EMBL/GenBank/DDBJ databases">
        <title>Deep-cultivation of Planctomycetes and their phenomic and genomic characterization uncovers novel biology.</title>
        <authorList>
            <person name="Wiegand S."/>
            <person name="Jogler M."/>
            <person name="Boedeker C."/>
            <person name="Pinto D."/>
            <person name="Vollmers J."/>
            <person name="Rivas-Marin E."/>
            <person name="Kohn T."/>
            <person name="Peeters S.H."/>
            <person name="Heuer A."/>
            <person name="Rast P."/>
            <person name="Oberbeckmann S."/>
            <person name="Bunk B."/>
            <person name="Jeske O."/>
            <person name="Meyerdierks A."/>
            <person name="Storesund J.E."/>
            <person name="Kallscheuer N."/>
            <person name="Luecker S."/>
            <person name="Lage O.M."/>
            <person name="Pohl T."/>
            <person name="Merkel B.J."/>
            <person name="Hornburger P."/>
            <person name="Mueller R.-W."/>
            <person name="Bruemmer F."/>
            <person name="Labrenz M."/>
            <person name="Spormann A.M."/>
            <person name="Op den Camp H."/>
            <person name="Overmann J."/>
            <person name="Amann R."/>
            <person name="Jetten M.S.M."/>
            <person name="Mascher T."/>
            <person name="Medema M.H."/>
            <person name="Devos D.P."/>
            <person name="Kaster A.-K."/>
            <person name="Ovreas L."/>
            <person name="Rohde M."/>
            <person name="Galperin M.Y."/>
            <person name="Jogler C."/>
        </authorList>
    </citation>
    <scope>NUCLEOTIDE SEQUENCE [LARGE SCALE GENOMIC DNA]</scope>
    <source>
        <strain evidence="10 11">Pla163</strain>
    </source>
</reference>
<dbReference type="Proteomes" id="UP000319342">
    <property type="component" value="Chromosome"/>
</dbReference>
<dbReference type="SUPFAM" id="SSF56053">
    <property type="entry name" value="Ribosomal protein L6"/>
    <property type="match status" value="2"/>
</dbReference>
<dbReference type="FunFam" id="3.90.930.12:FF:000001">
    <property type="entry name" value="50S ribosomal protein L6"/>
    <property type="match status" value="1"/>
</dbReference>
<evidence type="ECO:0000256" key="1">
    <source>
        <dbReference type="ARBA" id="ARBA00009356"/>
    </source>
</evidence>
<dbReference type="AlphaFoldDB" id="A0A518D2U5"/>
<accession>A0A518D2U5</accession>
<dbReference type="GO" id="GO:0019843">
    <property type="term" value="F:rRNA binding"/>
    <property type="evidence" value="ECO:0007669"/>
    <property type="project" value="UniProtKB-UniRule"/>
</dbReference>
<evidence type="ECO:0000256" key="2">
    <source>
        <dbReference type="ARBA" id="ARBA00022730"/>
    </source>
</evidence>
<dbReference type="RefSeq" id="WP_145189784.1">
    <property type="nucleotide sequence ID" value="NZ_CP036290.1"/>
</dbReference>
<evidence type="ECO:0000259" key="9">
    <source>
        <dbReference type="Pfam" id="PF00347"/>
    </source>
</evidence>
<feature type="domain" description="Large ribosomal subunit protein uL6 alpha-beta" evidence="9">
    <location>
        <begin position="11"/>
        <end position="84"/>
    </location>
</feature>
<dbReference type="GO" id="GO:0022625">
    <property type="term" value="C:cytosolic large ribosomal subunit"/>
    <property type="evidence" value="ECO:0007669"/>
    <property type="project" value="UniProtKB-UniRule"/>
</dbReference>
<dbReference type="Pfam" id="PF00347">
    <property type="entry name" value="Ribosomal_L6"/>
    <property type="match status" value="2"/>
</dbReference>
<organism evidence="10 11">
    <name type="scientific">Rohdeia mirabilis</name>
    <dbReference type="NCBI Taxonomy" id="2528008"/>
    <lineage>
        <taxon>Bacteria</taxon>
        <taxon>Pseudomonadati</taxon>
        <taxon>Planctomycetota</taxon>
        <taxon>Planctomycetia</taxon>
        <taxon>Planctomycetia incertae sedis</taxon>
        <taxon>Rohdeia</taxon>
    </lineage>
</organism>